<dbReference type="VEuPathDB" id="MicrosporidiaDB:SLOPH_811"/>
<sequence>MKEKEEDTSLEIYVLIKYLGSKYTVDSILSIIEQDENIINKFVVHHKKIFQYLEEQMVEEINVFSTEIEKYNEDRLKINSGVNILNKQDESIEESGNDENIKSILRPPKTKNESYKTVTLLLNLLTTKDKNILKMMLRNNFLEILCKKIYTNINRNIEVIVELLTTTYQLLVLEQKEIFLNKLYNLGFFHLITSKIEPGVISFFEEIFKYVDINTERLNNEKDNNKDFKEYNTPYEIRRKQFDREIEYKPKKLMKLKANINHYTVEFKVHKKIYNFLRENNLLYFINNDYNVLMDRLIYYHFKSISESKNDGLHIDNTQTYTLGNSLSNNTFDMLLSAIFNNVNTNVLNILILLLESTTDRILIRRILSKFDLFYFIADLKDIFIVEKIKILRRYHTLLQNIRTDDNILDITVFYNYLEKDKIIRSTLEVIKIEDKYLSSSCCKIKHTETQSSNNQQSTFSLTDFTLPKTINEDSNIIESLVQNNEESNITHTVPNSNIIEYELDNIKENKFNCVLAHSFSLDGLILFSNLFMNGQKEMMYRISYLILIRELDRKLKIHKCIKEDRELSCYSLKSVGYFFEYYYQNFVEYLQRNTYNISKILFFKTNKTEKDIPNGIEDNKENIKNKRKNVYDTNEELESNEDSEEEIIVKRKHNINKDSIIEDVSSLYKNTQEENINNNSNIQNENIKDSLNEEDILIDDKK</sequence>
<dbReference type="AlphaFoldDB" id="S7XTZ3"/>
<feature type="non-terminal residue" evidence="1">
    <location>
        <position position="703"/>
    </location>
</feature>
<comment type="caution">
    <text evidence="1">The sequence shown here is derived from an EMBL/GenBank/DDBJ whole genome shotgun (WGS) entry which is preliminary data.</text>
</comment>
<dbReference type="InParanoid" id="S7XTZ3"/>
<name>S7XTZ3_SPRLO</name>
<dbReference type="HOGENOM" id="CLU_392615_0_0_1"/>
<keyword evidence="2" id="KW-1185">Reference proteome</keyword>
<proteinExistence type="predicted"/>
<dbReference type="EMBL" id="ATCN01000283">
    <property type="protein sequence ID" value="EPR79368.1"/>
    <property type="molecule type" value="Genomic_DNA"/>
</dbReference>
<gene>
    <name evidence="1" type="ORF">SLOPH_811</name>
</gene>
<evidence type="ECO:0000313" key="2">
    <source>
        <dbReference type="Proteomes" id="UP000014978"/>
    </source>
</evidence>
<accession>S7XTZ3</accession>
<reference evidence="2" key="1">
    <citation type="journal article" date="2013" name="PLoS Genet.">
        <title>The genome of Spraguea lophii and the basis of host-microsporidian interactions.</title>
        <authorList>
            <person name="Campbell S.E."/>
            <person name="Williams T.A."/>
            <person name="Yousuf A."/>
            <person name="Soanes D.M."/>
            <person name="Paszkiewicz K.H."/>
            <person name="Williams B.A.P."/>
        </authorList>
    </citation>
    <scope>NUCLEOTIDE SEQUENCE [LARGE SCALE GENOMIC DNA]</scope>
    <source>
        <strain evidence="2">42_110</strain>
    </source>
</reference>
<organism evidence="1 2">
    <name type="scientific">Spraguea lophii (strain 42_110)</name>
    <name type="common">Microsporidian parasite</name>
    <dbReference type="NCBI Taxonomy" id="1358809"/>
    <lineage>
        <taxon>Eukaryota</taxon>
        <taxon>Fungi</taxon>
        <taxon>Fungi incertae sedis</taxon>
        <taxon>Microsporidia</taxon>
        <taxon>Spragueidae</taxon>
        <taxon>Spraguea</taxon>
    </lineage>
</organism>
<evidence type="ECO:0000313" key="1">
    <source>
        <dbReference type="EMBL" id="EPR79368.1"/>
    </source>
</evidence>
<dbReference type="Proteomes" id="UP000014978">
    <property type="component" value="Unassembled WGS sequence"/>
</dbReference>
<protein>
    <submittedName>
        <fullName evidence="1">Uncharacterized protein</fullName>
    </submittedName>
</protein>